<evidence type="ECO:0000256" key="6">
    <source>
        <dbReference type="RuleBase" id="RU004379"/>
    </source>
</evidence>
<accession>A0A1I8NUP3</accession>
<dbReference type="Pfam" id="PF01027">
    <property type="entry name" value="Bax1-I"/>
    <property type="match status" value="1"/>
</dbReference>
<dbReference type="PANTHER" id="PTHR23291">
    <property type="entry name" value="BAX INHIBITOR-RELATED"/>
    <property type="match status" value="1"/>
</dbReference>
<name>A0A1I8NUP3_STOCA</name>
<dbReference type="OrthoDB" id="1277691at2759"/>
<dbReference type="InterPro" id="IPR006214">
    <property type="entry name" value="Bax_inhibitor_1-related"/>
</dbReference>
<dbReference type="STRING" id="35570.A0A1I8NUP3"/>
<feature type="transmembrane region" description="Helical" evidence="6">
    <location>
        <begin position="55"/>
        <end position="76"/>
    </location>
</feature>
<dbReference type="AlphaFoldDB" id="A0A1I8NUP3"/>
<reference evidence="7" key="1">
    <citation type="submission" date="2020-05" db="UniProtKB">
        <authorList>
            <consortium name="EnsemblMetazoa"/>
        </authorList>
    </citation>
    <scope>IDENTIFICATION</scope>
    <source>
        <strain evidence="7">USDA</strain>
    </source>
</reference>
<dbReference type="Proteomes" id="UP000095300">
    <property type="component" value="Unassembled WGS sequence"/>
</dbReference>
<dbReference type="GO" id="GO:0019899">
    <property type="term" value="F:enzyme binding"/>
    <property type="evidence" value="ECO:0007669"/>
    <property type="project" value="TreeGrafter"/>
</dbReference>
<evidence type="ECO:0000256" key="5">
    <source>
        <dbReference type="ARBA" id="ARBA00023136"/>
    </source>
</evidence>
<protein>
    <recommendedName>
        <fullName evidence="9">Bax inhibitor 1-like</fullName>
    </recommendedName>
</protein>
<evidence type="ECO:0008006" key="9">
    <source>
        <dbReference type="Google" id="ProtNLM"/>
    </source>
</evidence>
<feature type="transmembrane region" description="Helical" evidence="6">
    <location>
        <begin position="204"/>
        <end position="223"/>
    </location>
</feature>
<sequence>MESPRPFDQLPNTPSEEYEPYVEQHLFKVYLTLCGVSVAAAIGCILFMENQLNMGLFSAMAAGIALMILYCDNGYYTRLSMLYAFGFCAGQTMGPLLRYTAIVDPSIIVNAFGGVAVTFAALSITSLAAGRLRVLFWVSVLICVNNIISLFIEIFGFHPSIWMQVSQMFSRILITAGSVLLYTQNIVDDVRLGYEDVVQHSLDLFFYVLILFRSFLIIKAYGFK</sequence>
<dbReference type="GO" id="GO:0031966">
    <property type="term" value="C:mitochondrial membrane"/>
    <property type="evidence" value="ECO:0007669"/>
    <property type="project" value="TreeGrafter"/>
</dbReference>
<proteinExistence type="inferred from homology"/>
<dbReference type="VEuPathDB" id="VectorBase:SCAU002186"/>
<dbReference type="EnsemblMetazoa" id="SCAU002186-RA">
    <property type="protein sequence ID" value="SCAU002186-PA"/>
    <property type="gene ID" value="SCAU002186"/>
</dbReference>
<comment type="subcellular location">
    <subcellularLocation>
        <location evidence="1">Membrane</location>
        <topology evidence="1">Multi-pass membrane protein</topology>
    </subcellularLocation>
</comment>
<evidence type="ECO:0000313" key="8">
    <source>
        <dbReference type="Proteomes" id="UP000095300"/>
    </source>
</evidence>
<dbReference type="PANTHER" id="PTHR23291:SF32">
    <property type="entry name" value="BAX INHIBITOR 1"/>
    <property type="match status" value="1"/>
</dbReference>
<keyword evidence="8" id="KW-1185">Reference proteome</keyword>
<feature type="transmembrane region" description="Helical" evidence="6">
    <location>
        <begin position="107"/>
        <end position="128"/>
    </location>
</feature>
<evidence type="ECO:0000256" key="3">
    <source>
        <dbReference type="ARBA" id="ARBA00022692"/>
    </source>
</evidence>
<feature type="transmembrane region" description="Helical" evidence="6">
    <location>
        <begin position="134"/>
        <end position="156"/>
    </location>
</feature>
<evidence type="ECO:0000256" key="1">
    <source>
        <dbReference type="ARBA" id="ARBA00004141"/>
    </source>
</evidence>
<gene>
    <name evidence="7" type="primary">106087136</name>
</gene>
<comment type="similarity">
    <text evidence="2 6">Belongs to the BI1 family.</text>
</comment>
<dbReference type="GO" id="GO:2001234">
    <property type="term" value="P:negative regulation of apoptotic signaling pathway"/>
    <property type="evidence" value="ECO:0007669"/>
    <property type="project" value="TreeGrafter"/>
</dbReference>
<keyword evidence="3 6" id="KW-0812">Transmembrane</keyword>
<keyword evidence="4 6" id="KW-1133">Transmembrane helix</keyword>
<feature type="transmembrane region" description="Helical" evidence="6">
    <location>
        <begin position="29"/>
        <end position="48"/>
    </location>
</feature>
<organism evidence="7 8">
    <name type="scientific">Stomoxys calcitrans</name>
    <name type="common">Stable fly</name>
    <name type="synonym">Conops calcitrans</name>
    <dbReference type="NCBI Taxonomy" id="35570"/>
    <lineage>
        <taxon>Eukaryota</taxon>
        <taxon>Metazoa</taxon>
        <taxon>Ecdysozoa</taxon>
        <taxon>Arthropoda</taxon>
        <taxon>Hexapoda</taxon>
        <taxon>Insecta</taxon>
        <taxon>Pterygota</taxon>
        <taxon>Neoptera</taxon>
        <taxon>Endopterygota</taxon>
        <taxon>Diptera</taxon>
        <taxon>Brachycera</taxon>
        <taxon>Muscomorpha</taxon>
        <taxon>Muscoidea</taxon>
        <taxon>Muscidae</taxon>
        <taxon>Stomoxys</taxon>
    </lineage>
</organism>
<dbReference type="KEGG" id="scac:106087136"/>
<keyword evidence="5 6" id="KW-0472">Membrane</keyword>
<dbReference type="GO" id="GO:0034620">
    <property type="term" value="P:cellular response to unfolded protein"/>
    <property type="evidence" value="ECO:0007669"/>
    <property type="project" value="TreeGrafter"/>
</dbReference>
<dbReference type="GO" id="GO:0033119">
    <property type="term" value="P:negative regulation of RNA splicing"/>
    <property type="evidence" value="ECO:0007669"/>
    <property type="project" value="TreeGrafter"/>
</dbReference>
<evidence type="ECO:0000256" key="4">
    <source>
        <dbReference type="ARBA" id="ARBA00022989"/>
    </source>
</evidence>
<evidence type="ECO:0000313" key="7">
    <source>
        <dbReference type="EnsemblMetazoa" id="SCAU002186-PA"/>
    </source>
</evidence>
<evidence type="ECO:0000256" key="2">
    <source>
        <dbReference type="ARBA" id="ARBA00010350"/>
    </source>
</evidence>